<feature type="chain" id="PRO_5034139069" evidence="1">
    <location>
        <begin position="17"/>
        <end position="245"/>
    </location>
</feature>
<reference evidence="2 3" key="1">
    <citation type="submission" date="2019-11" db="EMBL/GenBank/DDBJ databases">
        <title>Venturia inaequalis Genome Resource.</title>
        <authorList>
            <person name="Lichtner F.J."/>
        </authorList>
    </citation>
    <scope>NUCLEOTIDE SEQUENCE [LARGE SCALE GENOMIC DNA]</scope>
    <source>
        <strain evidence="2">Bline_iso_100314</strain>
    </source>
</reference>
<evidence type="ECO:0000256" key="1">
    <source>
        <dbReference type="SAM" id="SignalP"/>
    </source>
</evidence>
<dbReference type="Proteomes" id="UP000433883">
    <property type="component" value="Unassembled WGS sequence"/>
</dbReference>
<proteinExistence type="predicted"/>
<name>A0A8H3YQ83_VENIN</name>
<sequence length="245" mass="25448">MKASVILSILLTVVSAAPPSNKAKREELNWYQIATKGKVGTPNFLSQKGGKIGGFNGTRESAANAGKFFTAVGAGGTLQLLAGNWDHQVGLKASNSSKGVMELVDLGSGPTAAIIPADAPGSVEWGVFAVSEAGEITVKDGADVPTRQWISYLDTDGAYYVALWDAISDIQVGNATSLSLSDIQVGNATSHSAISDIQVGNATSHSAISDIQIGNATSQQSVTFKSAMPHFSNQPHLSNQPYLSN</sequence>
<organism evidence="2 3">
    <name type="scientific">Venturia inaequalis</name>
    <name type="common">Apple scab fungus</name>
    <dbReference type="NCBI Taxonomy" id="5025"/>
    <lineage>
        <taxon>Eukaryota</taxon>
        <taxon>Fungi</taxon>
        <taxon>Dikarya</taxon>
        <taxon>Ascomycota</taxon>
        <taxon>Pezizomycotina</taxon>
        <taxon>Dothideomycetes</taxon>
        <taxon>Pleosporomycetidae</taxon>
        <taxon>Venturiales</taxon>
        <taxon>Venturiaceae</taxon>
        <taxon>Venturia</taxon>
    </lineage>
</organism>
<feature type="signal peptide" evidence="1">
    <location>
        <begin position="1"/>
        <end position="16"/>
    </location>
</feature>
<protein>
    <submittedName>
        <fullName evidence="2">Uncharacterized protein</fullName>
    </submittedName>
</protein>
<dbReference type="EMBL" id="WNWQ01000594">
    <property type="protein sequence ID" value="KAE9965606.1"/>
    <property type="molecule type" value="Genomic_DNA"/>
</dbReference>
<gene>
    <name evidence="2" type="ORF">BLS_007513</name>
</gene>
<evidence type="ECO:0000313" key="3">
    <source>
        <dbReference type="Proteomes" id="UP000433883"/>
    </source>
</evidence>
<dbReference type="AlphaFoldDB" id="A0A8H3YQ83"/>
<accession>A0A8H3YQ83</accession>
<keyword evidence="1" id="KW-0732">Signal</keyword>
<comment type="caution">
    <text evidence="2">The sequence shown here is derived from an EMBL/GenBank/DDBJ whole genome shotgun (WGS) entry which is preliminary data.</text>
</comment>
<evidence type="ECO:0000313" key="2">
    <source>
        <dbReference type="EMBL" id="KAE9965606.1"/>
    </source>
</evidence>